<keyword evidence="3" id="KW-1185">Reference proteome</keyword>
<dbReference type="EMBL" id="BMTD01000004">
    <property type="protein sequence ID" value="GGU88725.1"/>
    <property type="molecule type" value="Genomic_DNA"/>
</dbReference>
<organism evidence="2 3">
    <name type="scientific">Streptomyces filipinensis</name>
    <dbReference type="NCBI Taxonomy" id="66887"/>
    <lineage>
        <taxon>Bacteria</taxon>
        <taxon>Bacillati</taxon>
        <taxon>Actinomycetota</taxon>
        <taxon>Actinomycetes</taxon>
        <taxon>Kitasatosporales</taxon>
        <taxon>Streptomycetaceae</taxon>
        <taxon>Streptomyces</taxon>
    </lineage>
</organism>
<name>A0A918IAM6_9ACTN</name>
<comment type="caution">
    <text evidence="2">The sequence shown here is derived from an EMBL/GenBank/DDBJ whole genome shotgun (WGS) entry which is preliminary data.</text>
</comment>
<feature type="region of interest" description="Disordered" evidence="1">
    <location>
        <begin position="1"/>
        <end position="55"/>
    </location>
</feature>
<evidence type="ECO:0000256" key="1">
    <source>
        <dbReference type="SAM" id="MobiDB-lite"/>
    </source>
</evidence>
<sequence length="86" mass="9285">MESVDSRDQIRDPGSWLYGRSGFRPDLRTALPGRGTSEKKRSGPGGGMRFRGRTGPAAYVTSYRTSTKSPAALTAGVVEVPAKEKR</sequence>
<feature type="compositionally biased region" description="Basic and acidic residues" evidence="1">
    <location>
        <begin position="1"/>
        <end position="11"/>
    </location>
</feature>
<gene>
    <name evidence="2" type="ORF">GCM10010260_23100</name>
</gene>
<evidence type="ECO:0000313" key="3">
    <source>
        <dbReference type="Proteomes" id="UP000618795"/>
    </source>
</evidence>
<protein>
    <submittedName>
        <fullName evidence="2">Uncharacterized protein</fullName>
    </submittedName>
</protein>
<dbReference type="AlphaFoldDB" id="A0A918IAM6"/>
<proteinExistence type="predicted"/>
<evidence type="ECO:0000313" key="2">
    <source>
        <dbReference type="EMBL" id="GGU88725.1"/>
    </source>
</evidence>
<dbReference type="Proteomes" id="UP000618795">
    <property type="component" value="Unassembled WGS sequence"/>
</dbReference>
<reference evidence="2" key="2">
    <citation type="submission" date="2020-09" db="EMBL/GenBank/DDBJ databases">
        <authorList>
            <person name="Sun Q."/>
            <person name="Ohkuma M."/>
        </authorList>
    </citation>
    <scope>NUCLEOTIDE SEQUENCE</scope>
    <source>
        <strain evidence="2">JCM 4369</strain>
    </source>
</reference>
<accession>A0A918IAM6</accession>
<reference evidence="2" key="1">
    <citation type="journal article" date="2014" name="Int. J. Syst. Evol. Microbiol.">
        <title>Complete genome sequence of Corynebacterium casei LMG S-19264T (=DSM 44701T), isolated from a smear-ripened cheese.</title>
        <authorList>
            <consortium name="US DOE Joint Genome Institute (JGI-PGF)"/>
            <person name="Walter F."/>
            <person name="Albersmeier A."/>
            <person name="Kalinowski J."/>
            <person name="Ruckert C."/>
        </authorList>
    </citation>
    <scope>NUCLEOTIDE SEQUENCE</scope>
    <source>
        <strain evidence="2">JCM 4369</strain>
    </source>
</reference>